<dbReference type="AlphaFoldDB" id="A0A9D1XSS6"/>
<dbReference type="SUPFAM" id="SSF53448">
    <property type="entry name" value="Nucleotide-diphospho-sugar transferases"/>
    <property type="match status" value="1"/>
</dbReference>
<proteinExistence type="inferred from homology"/>
<dbReference type="PANTHER" id="PTHR43179:SF12">
    <property type="entry name" value="GALACTOFURANOSYLTRANSFERASE GLFT2"/>
    <property type="match status" value="1"/>
</dbReference>
<organism evidence="5 6">
    <name type="scientific">Candidatus Parabacteroides intestinigallinarum</name>
    <dbReference type="NCBI Taxonomy" id="2838722"/>
    <lineage>
        <taxon>Bacteria</taxon>
        <taxon>Pseudomonadati</taxon>
        <taxon>Bacteroidota</taxon>
        <taxon>Bacteroidia</taxon>
        <taxon>Bacteroidales</taxon>
        <taxon>Tannerellaceae</taxon>
        <taxon>Parabacteroides</taxon>
    </lineage>
</organism>
<dbReference type="EMBL" id="DXEN01000072">
    <property type="protein sequence ID" value="HIX86805.1"/>
    <property type="molecule type" value="Genomic_DNA"/>
</dbReference>
<dbReference type="Pfam" id="PF00535">
    <property type="entry name" value="Glycos_transf_2"/>
    <property type="match status" value="1"/>
</dbReference>
<dbReference type="Gene3D" id="3.90.550.10">
    <property type="entry name" value="Spore Coat Polysaccharide Biosynthesis Protein SpsA, Chain A"/>
    <property type="match status" value="1"/>
</dbReference>
<dbReference type="InterPro" id="IPR001173">
    <property type="entry name" value="Glyco_trans_2-like"/>
</dbReference>
<protein>
    <submittedName>
        <fullName evidence="5">Glycosyltransferase family 2 protein</fullName>
    </submittedName>
</protein>
<keyword evidence="2" id="KW-0328">Glycosyltransferase</keyword>
<comment type="similarity">
    <text evidence="1">Belongs to the glycosyltransferase 2 family.</text>
</comment>
<sequence length="342" mass="39291">MNKRVAIIILNWNGRELLKRFLPSVVSHSPEWAEVIVADNGSTDDSIDLLRTEFPSVRLILLDRNYGFAEGYNRTIAQIDHEYCVLLNSDIEVTPGWMEAPVRLLDSDPALAGAQPKIRSWRDKRYFEYAGAAGGYMDLYGYPFCRGRVFHVVEEDEGQYDTPADILWATGACLFIRTTVYKEAGGLDAGFFAHQEEIDLCWRLRSRGYRLVCVPQSVVYHVGGATLDAENPRKTFLNFRNNLLMLYKNLPEADLRHVMRVRFWLDYLAATQFLLTGHPKNAWAVYKARKAYRTLKPTYTPLREQNMREATGSPIPELMRHSLLVAFYLKGKKTFQALRARP</sequence>
<evidence type="ECO:0000256" key="3">
    <source>
        <dbReference type="ARBA" id="ARBA00022679"/>
    </source>
</evidence>
<dbReference type="InterPro" id="IPR029044">
    <property type="entry name" value="Nucleotide-diphossugar_trans"/>
</dbReference>
<gene>
    <name evidence="5" type="ORF">H9848_09410</name>
</gene>
<evidence type="ECO:0000259" key="4">
    <source>
        <dbReference type="Pfam" id="PF00535"/>
    </source>
</evidence>
<dbReference type="PANTHER" id="PTHR43179">
    <property type="entry name" value="RHAMNOSYLTRANSFERASE WBBL"/>
    <property type="match status" value="1"/>
</dbReference>
<keyword evidence="3" id="KW-0808">Transferase</keyword>
<accession>A0A9D1XSS6</accession>
<evidence type="ECO:0000256" key="1">
    <source>
        <dbReference type="ARBA" id="ARBA00006739"/>
    </source>
</evidence>
<dbReference type="Proteomes" id="UP000823847">
    <property type="component" value="Unassembled WGS sequence"/>
</dbReference>
<comment type="caution">
    <text evidence="5">The sequence shown here is derived from an EMBL/GenBank/DDBJ whole genome shotgun (WGS) entry which is preliminary data.</text>
</comment>
<dbReference type="GO" id="GO:0016757">
    <property type="term" value="F:glycosyltransferase activity"/>
    <property type="evidence" value="ECO:0007669"/>
    <property type="project" value="UniProtKB-KW"/>
</dbReference>
<name>A0A9D1XSS6_9BACT</name>
<reference evidence="5" key="2">
    <citation type="submission" date="2021-04" db="EMBL/GenBank/DDBJ databases">
        <authorList>
            <person name="Gilroy R."/>
        </authorList>
    </citation>
    <scope>NUCLEOTIDE SEQUENCE</scope>
    <source>
        <strain evidence="5">ChiHecec2B26-12326</strain>
    </source>
</reference>
<evidence type="ECO:0000256" key="2">
    <source>
        <dbReference type="ARBA" id="ARBA00022676"/>
    </source>
</evidence>
<feature type="domain" description="Glycosyltransferase 2-like" evidence="4">
    <location>
        <begin position="7"/>
        <end position="127"/>
    </location>
</feature>
<evidence type="ECO:0000313" key="6">
    <source>
        <dbReference type="Proteomes" id="UP000823847"/>
    </source>
</evidence>
<dbReference type="CDD" id="cd04186">
    <property type="entry name" value="GT_2_like_c"/>
    <property type="match status" value="1"/>
</dbReference>
<reference evidence="5" key="1">
    <citation type="journal article" date="2021" name="PeerJ">
        <title>Extensive microbial diversity within the chicken gut microbiome revealed by metagenomics and culture.</title>
        <authorList>
            <person name="Gilroy R."/>
            <person name="Ravi A."/>
            <person name="Getino M."/>
            <person name="Pursley I."/>
            <person name="Horton D.L."/>
            <person name="Alikhan N.F."/>
            <person name="Baker D."/>
            <person name="Gharbi K."/>
            <person name="Hall N."/>
            <person name="Watson M."/>
            <person name="Adriaenssens E.M."/>
            <person name="Foster-Nyarko E."/>
            <person name="Jarju S."/>
            <person name="Secka A."/>
            <person name="Antonio M."/>
            <person name="Oren A."/>
            <person name="Chaudhuri R.R."/>
            <person name="La Ragione R."/>
            <person name="Hildebrand F."/>
            <person name="Pallen M.J."/>
        </authorList>
    </citation>
    <scope>NUCLEOTIDE SEQUENCE</scope>
    <source>
        <strain evidence="5">ChiHecec2B26-12326</strain>
    </source>
</reference>
<evidence type="ECO:0000313" key="5">
    <source>
        <dbReference type="EMBL" id="HIX86805.1"/>
    </source>
</evidence>